<dbReference type="PANTHER" id="PTHR11839">
    <property type="entry name" value="UDP/ADP-SUGAR PYROPHOSPHATASE"/>
    <property type="match status" value="1"/>
</dbReference>
<dbReference type="GO" id="GO:0006753">
    <property type="term" value="P:nucleoside phosphate metabolic process"/>
    <property type="evidence" value="ECO:0007669"/>
    <property type="project" value="TreeGrafter"/>
</dbReference>
<gene>
    <name evidence="12" type="ORF">GGR23_002729</name>
</gene>
<evidence type="ECO:0000313" key="12">
    <source>
        <dbReference type="EMBL" id="MBB4065522.1"/>
    </source>
</evidence>
<dbReference type="Gene3D" id="3.90.79.10">
    <property type="entry name" value="Nucleoside Triphosphate Pyrophosphohydrolase"/>
    <property type="match status" value="1"/>
</dbReference>
<dbReference type="InterPro" id="IPR000086">
    <property type="entry name" value="NUDIX_hydrolase_dom"/>
</dbReference>
<feature type="binding site" evidence="9">
    <location>
        <position position="156"/>
    </location>
    <ligand>
        <name>Mg(2+)</name>
        <dbReference type="ChEBI" id="CHEBI:18420"/>
        <label>1</label>
    </ligand>
</feature>
<dbReference type="GO" id="GO:0016818">
    <property type="term" value="F:hydrolase activity, acting on acid anhydrides, in phosphorus-containing anhydrides"/>
    <property type="evidence" value="ECO:0007669"/>
    <property type="project" value="InterPro"/>
</dbReference>
<dbReference type="InterPro" id="IPR015797">
    <property type="entry name" value="NUDIX_hydrolase-like_dom_sf"/>
</dbReference>
<dbReference type="RefSeq" id="WP_183366820.1">
    <property type="nucleotide sequence ID" value="NZ_JACIEZ010000005.1"/>
</dbReference>
<organism evidence="12 13">
    <name type="scientific">Gellertiella hungarica</name>
    <dbReference type="NCBI Taxonomy" id="1572859"/>
    <lineage>
        <taxon>Bacteria</taxon>
        <taxon>Pseudomonadati</taxon>
        <taxon>Pseudomonadota</taxon>
        <taxon>Alphaproteobacteria</taxon>
        <taxon>Hyphomicrobiales</taxon>
        <taxon>Rhizobiaceae</taxon>
        <taxon>Gellertiella</taxon>
    </lineage>
</organism>
<dbReference type="CDD" id="cd24157">
    <property type="entry name" value="NUDIX_GDPMK"/>
    <property type="match status" value="1"/>
</dbReference>
<reference evidence="12 13" key="1">
    <citation type="submission" date="2020-08" db="EMBL/GenBank/DDBJ databases">
        <title>Genomic Encyclopedia of Type Strains, Phase IV (KMG-IV): sequencing the most valuable type-strain genomes for metagenomic binning, comparative biology and taxonomic classification.</title>
        <authorList>
            <person name="Goeker M."/>
        </authorList>
    </citation>
    <scope>NUCLEOTIDE SEQUENCE [LARGE SCALE GENOMIC DNA]</scope>
    <source>
        <strain evidence="12 13">DSM 29853</strain>
    </source>
</reference>
<dbReference type="SUPFAM" id="SSF55811">
    <property type="entry name" value="Nudix"/>
    <property type="match status" value="1"/>
</dbReference>
<dbReference type="AlphaFoldDB" id="A0A7W6J7T2"/>
<feature type="binding site" evidence="9">
    <location>
        <position position="107"/>
    </location>
    <ligand>
        <name>Mg(2+)</name>
        <dbReference type="ChEBI" id="CHEBI:18420"/>
        <label>1</label>
    </ligand>
</feature>
<keyword evidence="6" id="KW-0378">Hydrolase</keyword>
<evidence type="ECO:0000259" key="11">
    <source>
        <dbReference type="PROSITE" id="PS51462"/>
    </source>
</evidence>
<comment type="similarity">
    <text evidence="3">Belongs to the Nudix hydrolase family. NudK subfamily.</text>
</comment>
<keyword evidence="9" id="KW-0460">Magnesium</keyword>
<keyword evidence="13" id="KW-1185">Reference proteome</keyword>
<dbReference type="Proteomes" id="UP000528286">
    <property type="component" value="Unassembled WGS sequence"/>
</dbReference>
<dbReference type="NCBIfam" id="TIGR00052">
    <property type="entry name" value="nudix-type nucleoside diphosphatase, YffH/AdpP family"/>
    <property type="match status" value="1"/>
</dbReference>
<evidence type="ECO:0000256" key="6">
    <source>
        <dbReference type="ARBA" id="ARBA00022801"/>
    </source>
</evidence>
<dbReference type="GO" id="GO:0046872">
    <property type="term" value="F:metal ion binding"/>
    <property type="evidence" value="ECO:0007669"/>
    <property type="project" value="UniProtKB-KW"/>
</dbReference>
<comment type="cofactor">
    <cofactor evidence="2 9">
        <name>Mg(2+)</name>
        <dbReference type="ChEBI" id="CHEBI:18420"/>
    </cofactor>
</comment>
<evidence type="ECO:0000256" key="2">
    <source>
        <dbReference type="ARBA" id="ARBA00001946"/>
    </source>
</evidence>
<evidence type="ECO:0000256" key="8">
    <source>
        <dbReference type="ARBA" id="ARBA00032272"/>
    </source>
</evidence>
<dbReference type="InterPro" id="IPR004385">
    <property type="entry name" value="NDP_pyrophosphatase"/>
</dbReference>
<evidence type="ECO:0000313" key="13">
    <source>
        <dbReference type="Proteomes" id="UP000528286"/>
    </source>
</evidence>
<evidence type="ECO:0000256" key="10">
    <source>
        <dbReference type="PIRSR" id="PIRSR604385-3"/>
    </source>
</evidence>
<sequence>MSGRKRAEITVVSDETLSRNWYHLSNVTFDYTGSDGKTVRLKREVYDRGNGATILLRDRKRDRIVLVRQFRMPAHRNGHDGWLLETPAGLLDGEHPEEAIRREAIEETGYRVGEARFLFRSFMSPGAVTETIDFFVADVDLSDRVAEGGGVADENEDIEVVEVSLDEALAMVESGAICDAKTVMLLQWAEIERLRGRW</sequence>
<proteinExistence type="inferred from homology"/>
<evidence type="ECO:0000256" key="5">
    <source>
        <dbReference type="ARBA" id="ARBA00016377"/>
    </source>
</evidence>
<keyword evidence="9" id="KW-0479">Metal-binding</keyword>
<feature type="domain" description="Nudix hydrolase" evidence="11">
    <location>
        <begin position="47"/>
        <end position="185"/>
    </location>
</feature>
<evidence type="ECO:0000256" key="1">
    <source>
        <dbReference type="ARBA" id="ARBA00000847"/>
    </source>
</evidence>
<dbReference type="PROSITE" id="PS51462">
    <property type="entry name" value="NUDIX"/>
    <property type="match status" value="1"/>
</dbReference>
<dbReference type="GO" id="GO:0005829">
    <property type="term" value="C:cytosol"/>
    <property type="evidence" value="ECO:0007669"/>
    <property type="project" value="TreeGrafter"/>
</dbReference>
<protein>
    <recommendedName>
        <fullName evidence="5">GDP-mannose pyrophosphatase</fullName>
    </recommendedName>
    <alternativeName>
        <fullName evidence="7">GDP-mannose hydrolase</fullName>
    </alternativeName>
    <alternativeName>
        <fullName evidence="8">GDPMK</fullName>
    </alternativeName>
</protein>
<evidence type="ECO:0000256" key="3">
    <source>
        <dbReference type="ARBA" id="ARBA00007275"/>
    </source>
</evidence>
<accession>A0A7W6J7T2</accession>
<dbReference type="GO" id="GO:0019693">
    <property type="term" value="P:ribose phosphate metabolic process"/>
    <property type="evidence" value="ECO:0007669"/>
    <property type="project" value="TreeGrafter"/>
</dbReference>
<name>A0A7W6J7T2_9HYPH</name>
<feature type="short sequence motif" description="Nudix box" evidence="10">
    <location>
        <begin position="89"/>
        <end position="110"/>
    </location>
</feature>
<dbReference type="Pfam" id="PF00293">
    <property type="entry name" value="NUDIX"/>
    <property type="match status" value="1"/>
</dbReference>
<comment type="subunit">
    <text evidence="4">Homodimer.</text>
</comment>
<evidence type="ECO:0000256" key="7">
    <source>
        <dbReference type="ARBA" id="ARBA00032162"/>
    </source>
</evidence>
<evidence type="ECO:0000256" key="9">
    <source>
        <dbReference type="PIRSR" id="PIRSR604385-2"/>
    </source>
</evidence>
<comment type="caution">
    <text evidence="12">The sequence shown here is derived from an EMBL/GenBank/DDBJ whole genome shotgun (WGS) entry which is preliminary data.</text>
</comment>
<feature type="binding site" evidence="9">
    <location>
        <position position="103"/>
    </location>
    <ligand>
        <name>Mg(2+)</name>
        <dbReference type="ChEBI" id="CHEBI:18420"/>
        <label>1</label>
    </ligand>
</feature>
<feature type="binding site" evidence="9">
    <location>
        <position position="88"/>
    </location>
    <ligand>
        <name>Mg(2+)</name>
        <dbReference type="ChEBI" id="CHEBI:18420"/>
        <label>1</label>
    </ligand>
</feature>
<dbReference type="PANTHER" id="PTHR11839:SF18">
    <property type="entry name" value="NUDIX HYDROLASE DOMAIN-CONTAINING PROTEIN"/>
    <property type="match status" value="1"/>
</dbReference>
<dbReference type="EMBL" id="JACIEZ010000005">
    <property type="protein sequence ID" value="MBB4065522.1"/>
    <property type="molecule type" value="Genomic_DNA"/>
</dbReference>
<comment type="catalytic activity">
    <reaction evidence="1">
        <text>GDP-alpha-D-mannose + H2O = alpha-D-mannose 1-phosphate + GMP + 2 H(+)</text>
        <dbReference type="Rhea" id="RHEA:27978"/>
        <dbReference type="ChEBI" id="CHEBI:15377"/>
        <dbReference type="ChEBI" id="CHEBI:15378"/>
        <dbReference type="ChEBI" id="CHEBI:57527"/>
        <dbReference type="ChEBI" id="CHEBI:58115"/>
        <dbReference type="ChEBI" id="CHEBI:58409"/>
    </reaction>
</comment>
<evidence type="ECO:0000256" key="4">
    <source>
        <dbReference type="ARBA" id="ARBA00011738"/>
    </source>
</evidence>